<gene>
    <name evidence="1" type="ORF">DWV06_18205</name>
</gene>
<dbReference type="Gene3D" id="3.40.960.10">
    <property type="entry name" value="VSR Endonuclease"/>
    <property type="match status" value="1"/>
</dbReference>
<comment type="caution">
    <text evidence="1">The sequence shown here is derived from an EMBL/GenBank/DDBJ whole genome shotgun (WGS) entry which is preliminary data.</text>
</comment>
<dbReference type="OrthoDB" id="2086462at2"/>
<dbReference type="RefSeq" id="WP_115483646.1">
    <property type="nucleotide sequence ID" value="NZ_QRCT01000051.1"/>
</dbReference>
<proteinExistence type="predicted"/>
<reference evidence="1 2" key="1">
    <citation type="submission" date="2018-07" db="EMBL/GenBank/DDBJ databases">
        <title>Anaerosacharophilus polymeroproducens gen. nov. sp. nov., an anaerobic bacterium isolated from salt field.</title>
        <authorList>
            <person name="Kim W."/>
            <person name="Yang S.-H."/>
            <person name="Oh J."/>
            <person name="Lee J.-H."/>
            <person name="Kwon K.K."/>
        </authorList>
    </citation>
    <scope>NUCLEOTIDE SEQUENCE [LARGE SCALE GENOMIC DNA]</scope>
    <source>
        <strain evidence="1 2">MCWD5</strain>
    </source>
</reference>
<dbReference type="AlphaFoldDB" id="A0A371AQV9"/>
<protein>
    <recommendedName>
        <fullName evidence="3">DUF2726 domain-containing protein</fullName>
    </recommendedName>
</protein>
<dbReference type="EMBL" id="QRCT01000051">
    <property type="protein sequence ID" value="RDU21914.1"/>
    <property type="molecule type" value="Genomic_DNA"/>
</dbReference>
<dbReference type="Proteomes" id="UP000255036">
    <property type="component" value="Unassembled WGS sequence"/>
</dbReference>
<organism evidence="1 2">
    <name type="scientific">Anaerosacchariphilus polymeriproducens</name>
    <dbReference type="NCBI Taxonomy" id="1812858"/>
    <lineage>
        <taxon>Bacteria</taxon>
        <taxon>Bacillati</taxon>
        <taxon>Bacillota</taxon>
        <taxon>Clostridia</taxon>
        <taxon>Lachnospirales</taxon>
        <taxon>Lachnospiraceae</taxon>
        <taxon>Anaerosacchariphilus</taxon>
    </lineage>
</organism>
<keyword evidence="2" id="KW-1185">Reference proteome</keyword>
<name>A0A371AQV9_9FIRM</name>
<evidence type="ECO:0000313" key="1">
    <source>
        <dbReference type="EMBL" id="RDU21914.1"/>
    </source>
</evidence>
<evidence type="ECO:0008006" key="3">
    <source>
        <dbReference type="Google" id="ProtNLM"/>
    </source>
</evidence>
<evidence type="ECO:0000313" key="2">
    <source>
        <dbReference type="Proteomes" id="UP000255036"/>
    </source>
</evidence>
<accession>A0A371AQV9</accession>
<sequence>MEVEVGEKYGCLEVKDDGTEFVGLIESKILDIETEKSDFMLMVEKNKLTHDDWCGWNGEHEVITPAYVYEPLNFKVFSKSIRVVDFDEAIEALHKKKAIQRYKCRCKKCGKIRYYSINTLQTNPQFCLRPMYCSSKSTNSVKASNATYRKRQKYKDDKSVVLVDKKGDVIPSEEYCDKWNEKRDKELKKQAEKDAAIIADIPRKLAKNYNINYVGITYESLDVKECISESLESTPLPHYNQRHQKSYSDITVFKQYRCQCYLCGKDHIVNCDKFGIYPPTQYGYRAYNGYWSDVYCDCHPISSFQWIVNKLLIENDIPYRVEHSFEDLYGVAKIKHLSYDFAIFDKDRKLKCLIECQGEQHYQAVEEFGGEGQFEKQKANDELKKQYAIDHNIELLEISYKDKKYDDIEKILIENRILKP</sequence>